<dbReference type="PANTHER" id="PTHR10996:SF178">
    <property type="entry name" value="2-HYDROXYACID DEHYDROGENASE YGL185C-RELATED"/>
    <property type="match status" value="1"/>
</dbReference>
<gene>
    <name evidence="7" type="ORF">JF290_07060</name>
</gene>
<dbReference type="GO" id="GO:0016618">
    <property type="term" value="F:hydroxypyruvate reductase [NAD(P)H] activity"/>
    <property type="evidence" value="ECO:0007669"/>
    <property type="project" value="TreeGrafter"/>
</dbReference>
<dbReference type="PANTHER" id="PTHR10996">
    <property type="entry name" value="2-HYDROXYACID DEHYDROGENASE-RELATED"/>
    <property type="match status" value="1"/>
</dbReference>
<keyword evidence="8" id="KW-1185">Reference proteome</keyword>
<sequence length="317" mass="34136">MAPKLLQIGPLTERMKSHLEAEFEIVPLPMDDTQAAFIAEHAESFTAVVNVGHYGVPPDLMAALTNLKIISNYGVGYDTIDAAAAAKRGIVVTHTPEVLNDEVANTAILLWFAVSRRLVPYDAYVRAGRWEKEGNTPLTHSVQGRTVGIVGLGRIGQAIADRLAVFDATVVYHARSEKDVPYRYYGDLTEMAKECDVMIVITPGGPETKHLVSSDVIAALGPEGILVNVARGTVVDETALVQALKDGKLGGAGLDVFEAEPKVPEALFAMDNVVLQPHVGSATHETRQAMGDLTCENLTRWLKDGTTVTPVPECKDL</sequence>
<feature type="domain" description="D-isomer specific 2-hydroxyacid dehydrogenase NAD-binding" evidence="6">
    <location>
        <begin position="110"/>
        <end position="280"/>
    </location>
</feature>
<dbReference type="InterPro" id="IPR036291">
    <property type="entry name" value="NAD(P)-bd_dom_sf"/>
</dbReference>
<dbReference type="InterPro" id="IPR050223">
    <property type="entry name" value="D-isomer_2-hydroxyacid_DH"/>
</dbReference>
<dbReference type="InterPro" id="IPR006140">
    <property type="entry name" value="D-isomer_DH_NAD-bd"/>
</dbReference>
<protein>
    <submittedName>
        <fullName evidence="7">2-hydroxyacid dehydrogenase</fullName>
    </submittedName>
</protein>
<dbReference type="SUPFAM" id="SSF52283">
    <property type="entry name" value="Formate/glycerate dehydrogenase catalytic domain-like"/>
    <property type="match status" value="1"/>
</dbReference>
<dbReference type="InterPro" id="IPR006139">
    <property type="entry name" value="D-isomer_2_OHA_DH_cat_dom"/>
</dbReference>
<comment type="similarity">
    <text evidence="4">Belongs to the D-isomer specific 2-hydroxyacid dehydrogenase family.</text>
</comment>
<keyword evidence="3" id="KW-0520">NAD</keyword>
<proteinExistence type="inferred from homology"/>
<keyword evidence="1" id="KW-0521">NADP</keyword>
<evidence type="ECO:0000313" key="8">
    <source>
        <dbReference type="Proteomes" id="UP000619079"/>
    </source>
</evidence>
<evidence type="ECO:0000256" key="1">
    <source>
        <dbReference type="ARBA" id="ARBA00022857"/>
    </source>
</evidence>
<dbReference type="FunFam" id="3.40.50.720:FF:000213">
    <property type="entry name" value="Putative 2-hydroxyacid dehydrogenase"/>
    <property type="match status" value="1"/>
</dbReference>
<keyword evidence="2 4" id="KW-0560">Oxidoreductase</keyword>
<dbReference type="Pfam" id="PF00389">
    <property type="entry name" value="2-Hacid_dh"/>
    <property type="match status" value="1"/>
</dbReference>
<evidence type="ECO:0000259" key="6">
    <source>
        <dbReference type="Pfam" id="PF02826"/>
    </source>
</evidence>
<dbReference type="EMBL" id="JAELVR010000004">
    <property type="protein sequence ID" value="MBJ6371283.1"/>
    <property type="molecule type" value="Genomic_DNA"/>
</dbReference>
<feature type="domain" description="D-isomer specific 2-hydroxyacid dehydrogenase catalytic" evidence="5">
    <location>
        <begin position="16"/>
        <end position="311"/>
    </location>
</feature>
<dbReference type="CDD" id="cd12156">
    <property type="entry name" value="HPPR"/>
    <property type="match status" value="1"/>
</dbReference>
<dbReference type="AlphaFoldDB" id="A0A8J7IK27"/>
<evidence type="ECO:0000256" key="2">
    <source>
        <dbReference type="ARBA" id="ARBA00023002"/>
    </source>
</evidence>
<organism evidence="7 8">
    <name type="scientific">Sedimentitalea arenosa</name>
    <dbReference type="NCBI Taxonomy" id="2798803"/>
    <lineage>
        <taxon>Bacteria</taxon>
        <taxon>Pseudomonadati</taxon>
        <taxon>Pseudomonadota</taxon>
        <taxon>Alphaproteobacteria</taxon>
        <taxon>Rhodobacterales</taxon>
        <taxon>Paracoccaceae</taxon>
        <taxon>Sedimentitalea</taxon>
    </lineage>
</organism>
<dbReference type="Pfam" id="PF02826">
    <property type="entry name" value="2-Hacid_dh_C"/>
    <property type="match status" value="1"/>
</dbReference>
<reference evidence="7" key="1">
    <citation type="submission" date="2020-12" db="EMBL/GenBank/DDBJ databases">
        <title>Sedimentitalea sp. nov., isolated from sand in Incheon.</title>
        <authorList>
            <person name="Kim W."/>
        </authorList>
    </citation>
    <scope>NUCLEOTIDE SEQUENCE</scope>
    <source>
        <strain evidence="7">CAU 1593</strain>
    </source>
</reference>
<dbReference type="RefSeq" id="WP_199024139.1">
    <property type="nucleotide sequence ID" value="NZ_JAELVR010000004.1"/>
</dbReference>
<dbReference type="GO" id="GO:0051287">
    <property type="term" value="F:NAD binding"/>
    <property type="evidence" value="ECO:0007669"/>
    <property type="project" value="InterPro"/>
</dbReference>
<evidence type="ECO:0000256" key="4">
    <source>
        <dbReference type="RuleBase" id="RU003719"/>
    </source>
</evidence>
<comment type="caution">
    <text evidence="7">The sequence shown here is derived from an EMBL/GenBank/DDBJ whole genome shotgun (WGS) entry which is preliminary data.</text>
</comment>
<dbReference type="SUPFAM" id="SSF51735">
    <property type="entry name" value="NAD(P)-binding Rossmann-fold domains"/>
    <property type="match status" value="1"/>
</dbReference>
<dbReference type="GO" id="GO:0030267">
    <property type="term" value="F:glyoxylate reductase (NADPH) activity"/>
    <property type="evidence" value="ECO:0007669"/>
    <property type="project" value="TreeGrafter"/>
</dbReference>
<evidence type="ECO:0000313" key="7">
    <source>
        <dbReference type="EMBL" id="MBJ6371283.1"/>
    </source>
</evidence>
<name>A0A8J7IK27_9RHOB</name>
<accession>A0A8J7IK27</accession>
<dbReference type="Proteomes" id="UP000619079">
    <property type="component" value="Unassembled WGS sequence"/>
</dbReference>
<dbReference type="Gene3D" id="3.40.50.720">
    <property type="entry name" value="NAD(P)-binding Rossmann-like Domain"/>
    <property type="match status" value="2"/>
</dbReference>
<evidence type="ECO:0000259" key="5">
    <source>
        <dbReference type="Pfam" id="PF00389"/>
    </source>
</evidence>
<evidence type="ECO:0000256" key="3">
    <source>
        <dbReference type="ARBA" id="ARBA00023027"/>
    </source>
</evidence>
<dbReference type="GO" id="GO:0005829">
    <property type="term" value="C:cytosol"/>
    <property type="evidence" value="ECO:0007669"/>
    <property type="project" value="TreeGrafter"/>
</dbReference>